<gene>
    <name evidence="2" type="ORF">GCM10010503_43810</name>
</gene>
<evidence type="ECO:0008006" key="4">
    <source>
        <dbReference type="Google" id="ProtNLM"/>
    </source>
</evidence>
<evidence type="ECO:0000256" key="1">
    <source>
        <dbReference type="ARBA" id="ARBA00023118"/>
    </source>
</evidence>
<dbReference type="Pfam" id="PF18144">
    <property type="entry name" value="SMODS"/>
    <property type="match status" value="1"/>
</dbReference>
<dbReference type="Proteomes" id="UP000620224">
    <property type="component" value="Unassembled WGS sequence"/>
</dbReference>
<dbReference type="SUPFAM" id="SSF81301">
    <property type="entry name" value="Nucleotidyltransferase"/>
    <property type="match status" value="1"/>
</dbReference>
<sequence>MMSIPVAFEKFRRNLEITETESQKASHRQQSIRRELETALDVEDTFLTGAYRRNTKTKPLADVDIMVVLEDTAYLDLHPHEVLEAVRKVLAPIYGEDRVCCDRRAVRVDFGVKLVDDLTGDVVSFDVVPGFAEDAHYLIPDDVLAEWIPTNPKVHAELTTEANKAFSERWKPVVKMVKTWNRNHDHPIEASFLIEVMALKLLTGAWVGPYPLELRQFFTTAISAITQRWPDPARLGPDVSDMFDGEPGKLEAAQRALRAAEAVCTEAIRLERSGRTGEALAKWQELFGPLFVKS</sequence>
<comment type="caution">
    <text evidence="2">The sequence shown here is derived from an EMBL/GenBank/DDBJ whole genome shotgun (WGS) entry which is preliminary data.</text>
</comment>
<dbReference type="CDD" id="cd05400">
    <property type="entry name" value="NT_2-5OAS_ClassI-CCAase"/>
    <property type="match status" value="1"/>
</dbReference>
<dbReference type="NCBIfam" id="NF041117">
    <property type="entry name" value="CBASS_cyclase_b"/>
    <property type="match status" value="1"/>
</dbReference>
<evidence type="ECO:0000313" key="2">
    <source>
        <dbReference type="EMBL" id="GGW61906.1"/>
    </source>
</evidence>
<dbReference type="AlphaFoldDB" id="A0A918J8N5"/>
<evidence type="ECO:0000313" key="3">
    <source>
        <dbReference type="Proteomes" id="UP000620224"/>
    </source>
</evidence>
<keyword evidence="1" id="KW-0051">Antiviral defense</keyword>
<dbReference type="InterPro" id="IPR006116">
    <property type="entry name" value="NT_2-5OAS_ClassI-CCAase"/>
</dbReference>
<accession>A0A918J8N5</accession>
<name>A0A918J8N5_9ACTN</name>
<proteinExistence type="predicted"/>
<dbReference type="InterPro" id="IPR053550">
    <property type="entry name" value="CD-NTase"/>
</dbReference>
<dbReference type="Gene3D" id="3.30.460.10">
    <property type="entry name" value="Beta Polymerase, domain 2"/>
    <property type="match status" value="1"/>
</dbReference>
<dbReference type="RefSeq" id="WP_190017001.1">
    <property type="nucleotide sequence ID" value="NZ_BMUE01000009.1"/>
</dbReference>
<reference evidence="2" key="2">
    <citation type="submission" date="2020-09" db="EMBL/GenBank/DDBJ databases">
        <authorList>
            <person name="Sun Q."/>
            <person name="Ohkuma M."/>
        </authorList>
    </citation>
    <scope>NUCLEOTIDE SEQUENCE</scope>
    <source>
        <strain evidence="2">JCM 4490</strain>
    </source>
</reference>
<keyword evidence="3" id="KW-1185">Reference proteome</keyword>
<dbReference type="GO" id="GO:0051607">
    <property type="term" value="P:defense response to virus"/>
    <property type="evidence" value="ECO:0007669"/>
    <property type="project" value="UniProtKB-KW"/>
</dbReference>
<dbReference type="InterPro" id="IPR043519">
    <property type="entry name" value="NT_sf"/>
</dbReference>
<protein>
    <recommendedName>
        <fullName evidence="4">Nucleotidyltransferase</fullName>
    </recommendedName>
</protein>
<dbReference type="GO" id="GO:0016779">
    <property type="term" value="F:nucleotidyltransferase activity"/>
    <property type="evidence" value="ECO:0007669"/>
    <property type="project" value="InterPro"/>
</dbReference>
<dbReference type="EMBL" id="BMUE01000009">
    <property type="protein sequence ID" value="GGW61906.1"/>
    <property type="molecule type" value="Genomic_DNA"/>
</dbReference>
<organism evidence="2 3">
    <name type="scientific">Streptomyces lucensis JCM 4490</name>
    <dbReference type="NCBI Taxonomy" id="1306176"/>
    <lineage>
        <taxon>Bacteria</taxon>
        <taxon>Bacillati</taxon>
        <taxon>Actinomycetota</taxon>
        <taxon>Actinomycetes</taxon>
        <taxon>Kitasatosporales</taxon>
        <taxon>Streptomycetaceae</taxon>
        <taxon>Streptomyces</taxon>
    </lineage>
</organism>
<reference evidence="2" key="1">
    <citation type="journal article" date="2014" name="Int. J. Syst. Evol. Microbiol.">
        <title>Complete genome sequence of Corynebacterium casei LMG S-19264T (=DSM 44701T), isolated from a smear-ripened cheese.</title>
        <authorList>
            <consortium name="US DOE Joint Genome Institute (JGI-PGF)"/>
            <person name="Walter F."/>
            <person name="Albersmeier A."/>
            <person name="Kalinowski J."/>
            <person name="Ruckert C."/>
        </authorList>
    </citation>
    <scope>NUCLEOTIDE SEQUENCE</scope>
    <source>
        <strain evidence="2">JCM 4490</strain>
    </source>
</reference>